<comment type="caution">
    <text evidence="1">The sequence shown here is derived from an EMBL/GenBank/DDBJ whole genome shotgun (WGS) entry which is preliminary data.</text>
</comment>
<keyword evidence="2" id="KW-1185">Reference proteome</keyword>
<reference evidence="1" key="1">
    <citation type="submission" date="2022-07" db="EMBL/GenBank/DDBJ databases">
        <title>The genome of Lyophyllum shimeji provides insight into the initial evolution of ectomycorrhizal fungal genome.</title>
        <authorList>
            <person name="Kobayashi Y."/>
            <person name="Shibata T."/>
            <person name="Hirakawa H."/>
            <person name="Shigenobu S."/>
            <person name="Nishiyama T."/>
            <person name="Yamada A."/>
            <person name="Hasebe M."/>
            <person name="Kawaguchi M."/>
        </authorList>
    </citation>
    <scope>NUCLEOTIDE SEQUENCE</scope>
    <source>
        <strain evidence="1">AT787</strain>
    </source>
</reference>
<gene>
    <name evidence="1" type="ORF">LshimejAT787_1700040</name>
</gene>
<organism evidence="1 2">
    <name type="scientific">Lyophyllum shimeji</name>
    <name type="common">Hon-shimeji</name>
    <name type="synonym">Tricholoma shimeji</name>
    <dbReference type="NCBI Taxonomy" id="47721"/>
    <lineage>
        <taxon>Eukaryota</taxon>
        <taxon>Fungi</taxon>
        <taxon>Dikarya</taxon>
        <taxon>Basidiomycota</taxon>
        <taxon>Agaricomycotina</taxon>
        <taxon>Agaricomycetes</taxon>
        <taxon>Agaricomycetidae</taxon>
        <taxon>Agaricales</taxon>
        <taxon>Tricholomatineae</taxon>
        <taxon>Lyophyllaceae</taxon>
        <taxon>Lyophyllum</taxon>
    </lineage>
</organism>
<proteinExistence type="predicted"/>
<dbReference type="Proteomes" id="UP001063166">
    <property type="component" value="Unassembled WGS sequence"/>
</dbReference>
<evidence type="ECO:0000313" key="2">
    <source>
        <dbReference type="Proteomes" id="UP001063166"/>
    </source>
</evidence>
<evidence type="ECO:0000313" key="1">
    <source>
        <dbReference type="EMBL" id="GLB44377.1"/>
    </source>
</evidence>
<name>A0A9P3PWP7_LYOSH</name>
<dbReference type="EMBL" id="BRPK01000017">
    <property type="protein sequence ID" value="GLB44377.1"/>
    <property type="molecule type" value="Genomic_DNA"/>
</dbReference>
<dbReference type="AlphaFoldDB" id="A0A9P3PWP7"/>
<sequence length="70" mass="7547">MTITAISSQIQPPAATHRLNAFSGTYLGSDIHELRLNLHTEGAEGGRVQRKGPVCSTTEAPLLPTNLRHL</sequence>
<accession>A0A9P3PWP7</accession>
<protein>
    <submittedName>
        <fullName evidence="1">Uncharacterized protein</fullName>
    </submittedName>
</protein>